<feature type="transmembrane region" description="Helical" evidence="1">
    <location>
        <begin position="104"/>
        <end position="122"/>
    </location>
</feature>
<evidence type="ECO:0000313" key="2">
    <source>
        <dbReference type="EMBL" id="MFC4031458.1"/>
    </source>
</evidence>
<sequence length="174" mass="17535">MAWLLVVLGVAVAGSCLLRREARAEAVTGAGMAVMAVPMSVFDPGPWGAAVLAAVFALAGLHSLLGRAPHRAHHAVCSVAMVYMAVALAAAGPGNSEHAAHLGAGLPLLTGVLLLYFVGYVLRTGMALIPGPARSLSIPGPSGAGAPRLRNAPEVAMACRVSMALGMLAMLLVL</sequence>
<comment type="caution">
    <text evidence="2">The sequence shown here is derived from an EMBL/GenBank/DDBJ whole genome shotgun (WGS) entry which is preliminary data.</text>
</comment>
<dbReference type="Pfam" id="PF17197">
    <property type="entry name" value="DUF5134"/>
    <property type="match status" value="1"/>
</dbReference>
<dbReference type="RefSeq" id="WP_386427612.1">
    <property type="nucleotide sequence ID" value="NZ_JBHSBB010000007.1"/>
</dbReference>
<dbReference type="EMBL" id="JBHSBB010000007">
    <property type="protein sequence ID" value="MFC4031458.1"/>
    <property type="molecule type" value="Genomic_DNA"/>
</dbReference>
<feature type="transmembrane region" description="Helical" evidence="1">
    <location>
        <begin position="48"/>
        <end position="65"/>
    </location>
</feature>
<dbReference type="Proteomes" id="UP001595765">
    <property type="component" value="Unassembled WGS sequence"/>
</dbReference>
<protein>
    <submittedName>
        <fullName evidence="2">DUF5134 domain-containing protein</fullName>
    </submittedName>
</protein>
<accession>A0ABV8HHB6</accession>
<organism evidence="2 3">
    <name type="scientific">Streptomyces polygonati</name>
    <dbReference type="NCBI Taxonomy" id="1617087"/>
    <lineage>
        <taxon>Bacteria</taxon>
        <taxon>Bacillati</taxon>
        <taxon>Actinomycetota</taxon>
        <taxon>Actinomycetes</taxon>
        <taxon>Kitasatosporales</taxon>
        <taxon>Streptomycetaceae</taxon>
        <taxon>Streptomyces</taxon>
    </lineage>
</organism>
<keyword evidence="3" id="KW-1185">Reference proteome</keyword>
<keyword evidence="1" id="KW-0812">Transmembrane</keyword>
<evidence type="ECO:0000313" key="3">
    <source>
        <dbReference type="Proteomes" id="UP001595765"/>
    </source>
</evidence>
<feature type="transmembrane region" description="Helical" evidence="1">
    <location>
        <begin position="72"/>
        <end position="92"/>
    </location>
</feature>
<proteinExistence type="predicted"/>
<name>A0ABV8HHB6_9ACTN</name>
<keyword evidence="1" id="KW-1133">Transmembrane helix</keyword>
<keyword evidence="1" id="KW-0472">Membrane</keyword>
<dbReference type="InterPro" id="IPR033458">
    <property type="entry name" value="DUF5134"/>
</dbReference>
<reference evidence="3" key="1">
    <citation type="journal article" date="2019" name="Int. J. Syst. Evol. Microbiol.">
        <title>The Global Catalogue of Microorganisms (GCM) 10K type strain sequencing project: providing services to taxonomists for standard genome sequencing and annotation.</title>
        <authorList>
            <consortium name="The Broad Institute Genomics Platform"/>
            <consortium name="The Broad Institute Genome Sequencing Center for Infectious Disease"/>
            <person name="Wu L."/>
            <person name="Ma J."/>
        </authorList>
    </citation>
    <scope>NUCLEOTIDE SEQUENCE [LARGE SCALE GENOMIC DNA]</scope>
    <source>
        <strain evidence="3">CGMCC 4.7237</strain>
    </source>
</reference>
<gene>
    <name evidence="2" type="ORF">ACFO3J_08200</name>
</gene>
<evidence type="ECO:0000256" key="1">
    <source>
        <dbReference type="SAM" id="Phobius"/>
    </source>
</evidence>